<dbReference type="AlphaFoldDB" id="A0AAV9A8B0"/>
<reference evidence="8" key="1">
    <citation type="journal article" date="2023" name="Nat. Commun.">
        <title>Diploid and tetraploid genomes of Acorus and the evolution of monocots.</title>
        <authorList>
            <person name="Ma L."/>
            <person name="Liu K.W."/>
            <person name="Li Z."/>
            <person name="Hsiao Y.Y."/>
            <person name="Qi Y."/>
            <person name="Fu T."/>
            <person name="Tang G.D."/>
            <person name="Zhang D."/>
            <person name="Sun W.H."/>
            <person name="Liu D.K."/>
            <person name="Li Y."/>
            <person name="Chen G.Z."/>
            <person name="Liu X.D."/>
            <person name="Liao X.Y."/>
            <person name="Jiang Y.T."/>
            <person name="Yu X."/>
            <person name="Hao Y."/>
            <person name="Huang J."/>
            <person name="Zhao X.W."/>
            <person name="Ke S."/>
            <person name="Chen Y.Y."/>
            <person name="Wu W.L."/>
            <person name="Hsu J.L."/>
            <person name="Lin Y.F."/>
            <person name="Huang M.D."/>
            <person name="Li C.Y."/>
            <person name="Huang L."/>
            <person name="Wang Z.W."/>
            <person name="Zhao X."/>
            <person name="Zhong W.Y."/>
            <person name="Peng D.H."/>
            <person name="Ahmad S."/>
            <person name="Lan S."/>
            <person name="Zhang J.S."/>
            <person name="Tsai W.C."/>
            <person name="Van de Peer Y."/>
            <person name="Liu Z.J."/>
        </authorList>
    </citation>
    <scope>NUCLEOTIDE SEQUENCE</scope>
    <source>
        <strain evidence="8">SCP</strain>
    </source>
</reference>
<comment type="subcellular location">
    <subcellularLocation>
        <location evidence="1">Nucleus</location>
    </subcellularLocation>
</comment>
<dbReference type="InterPro" id="IPR036093">
    <property type="entry name" value="NAC_dom_sf"/>
</dbReference>
<evidence type="ECO:0000259" key="7">
    <source>
        <dbReference type="PROSITE" id="PS51005"/>
    </source>
</evidence>
<dbReference type="Gene3D" id="2.170.150.80">
    <property type="entry name" value="NAC domain"/>
    <property type="match status" value="1"/>
</dbReference>
<proteinExistence type="predicted"/>
<accession>A0AAV9A8B0</accession>
<name>A0AAV9A8B0_ACOGR</name>
<keyword evidence="4" id="KW-0804">Transcription</keyword>
<organism evidence="8 9">
    <name type="scientific">Acorus gramineus</name>
    <name type="common">Dwarf sweet flag</name>
    <dbReference type="NCBI Taxonomy" id="55184"/>
    <lineage>
        <taxon>Eukaryota</taxon>
        <taxon>Viridiplantae</taxon>
        <taxon>Streptophyta</taxon>
        <taxon>Embryophyta</taxon>
        <taxon>Tracheophyta</taxon>
        <taxon>Spermatophyta</taxon>
        <taxon>Magnoliopsida</taxon>
        <taxon>Liliopsida</taxon>
        <taxon>Acoraceae</taxon>
        <taxon>Acorus</taxon>
    </lineage>
</organism>
<evidence type="ECO:0000256" key="1">
    <source>
        <dbReference type="ARBA" id="ARBA00004123"/>
    </source>
</evidence>
<evidence type="ECO:0000256" key="3">
    <source>
        <dbReference type="ARBA" id="ARBA00023125"/>
    </source>
</evidence>
<dbReference type="PANTHER" id="PTHR31744">
    <property type="entry name" value="PROTEIN CUP-SHAPED COTYLEDON 2-RELATED"/>
    <property type="match status" value="1"/>
</dbReference>
<evidence type="ECO:0000256" key="6">
    <source>
        <dbReference type="SAM" id="MobiDB-lite"/>
    </source>
</evidence>
<feature type="domain" description="NAC" evidence="7">
    <location>
        <begin position="64"/>
        <end position="212"/>
    </location>
</feature>
<dbReference type="PANTHER" id="PTHR31744:SF233">
    <property type="entry name" value="NAC DOMAIN-CONTAINING PROTEIN 72-LIKE"/>
    <property type="match status" value="1"/>
</dbReference>
<comment type="caution">
    <text evidence="8">The sequence shown here is derived from an EMBL/GenBank/DDBJ whole genome shotgun (WGS) entry which is preliminary data.</text>
</comment>
<gene>
    <name evidence="8" type="ORF">QJS04_geneDACA022518</name>
</gene>
<keyword evidence="2" id="KW-0805">Transcription regulation</keyword>
<keyword evidence="3" id="KW-0238">DNA-binding</keyword>
<feature type="compositionally biased region" description="Low complexity" evidence="6">
    <location>
        <begin position="226"/>
        <end position="238"/>
    </location>
</feature>
<reference evidence="8" key="2">
    <citation type="submission" date="2023-06" db="EMBL/GenBank/DDBJ databases">
        <authorList>
            <person name="Ma L."/>
            <person name="Liu K.-W."/>
            <person name="Li Z."/>
            <person name="Hsiao Y.-Y."/>
            <person name="Qi Y."/>
            <person name="Fu T."/>
            <person name="Tang G."/>
            <person name="Zhang D."/>
            <person name="Sun W.-H."/>
            <person name="Liu D.-K."/>
            <person name="Li Y."/>
            <person name="Chen G.-Z."/>
            <person name="Liu X.-D."/>
            <person name="Liao X.-Y."/>
            <person name="Jiang Y.-T."/>
            <person name="Yu X."/>
            <person name="Hao Y."/>
            <person name="Huang J."/>
            <person name="Zhao X.-W."/>
            <person name="Ke S."/>
            <person name="Chen Y.-Y."/>
            <person name="Wu W.-L."/>
            <person name="Hsu J.-L."/>
            <person name="Lin Y.-F."/>
            <person name="Huang M.-D."/>
            <person name="Li C.-Y."/>
            <person name="Huang L."/>
            <person name="Wang Z.-W."/>
            <person name="Zhao X."/>
            <person name="Zhong W.-Y."/>
            <person name="Peng D.-H."/>
            <person name="Ahmad S."/>
            <person name="Lan S."/>
            <person name="Zhang J.-S."/>
            <person name="Tsai W.-C."/>
            <person name="Van De Peer Y."/>
            <person name="Liu Z.-J."/>
        </authorList>
    </citation>
    <scope>NUCLEOTIDE SEQUENCE</scope>
    <source>
        <strain evidence="8">SCP</strain>
        <tissue evidence="8">Leaves</tissue>
    </source>
</reference>
<dbReference type="Pfam" id="PF02365">
    <property type="entry name" value="NAM"/>
    <property type="match status" value="1"/>
</dbReference>
<sequence length="385" mass="43758">MHGVQLLAALTFSFEQSTVGVGQRLISRQIAIDPEEDGVHRSNVFPVESPPHPSPRETLKQLNLPPGFRFFPTDEELLVHYLCPKIASVQFGLPIIGEINLYKSDPWLLPSKALFGEKEWYFFSPRDRKYPNGSRPNRVAGSGYWKATGTDKVISVDNRRLGIKKALVFYIGKAPRGNKTNWIMHEYRLSELPRKKGTSRLDDWVLCRIYKKSCSTDKSVEHVKGSSPSTTTTSSSSSPYMDHFLDWLPNIDHHEHQQQLFPAGTESLRPRNDYDKLHYQFPTTTGDPQYWNNYLPQKSEICTKVEEPKLTDGCDSLQSIPPLCYMESPSEAIGGCSMEDEVNSSLKSKDVDNNNFLLYDQRDNNPFDHLLLDSFPIGFDGSCFA</sequence>
<evidence type="ECO:0000313" key="9">
    <source>
        <dbReference type="Proteomes" id="UP001179952"/>
    </source>
</evidence>
<evidence type="ECO:0000256" key="4">
    <source>
        <dbReference type="ARBA" id="ARBA00023163"/>
    </source>
</evidence>
<dbReference type="GO" id="GO:0003677">
    <property type="term" value="F:DNA binding"/>
    <property type="evidence" value="ECO:0007669"/>
    <property type="project" value="UniProtKB-KW"/>
</dbReference>
<dbReference type="FunFam" id="2.170.150.80:FF:000008">
    <property type="entry name" value="NAC domain-containing protein 72-like"/>
    <property type="match status" value="1"/>
</dbReference>
<feature type="region of interest" description="Disordered" evidence="6">
    <location>
        <begin position="219"/>
        <end position="238"/>
    </location>
</feature>
<keyword evidence="9" id="KW-1185">Reference proteome</keyword>
<dbReference type="Proteomes" id="UP001179952">
    <property type="component" value="Unassembled WGS sequence"/>
</dbReference>
<dbReference type="SUPFAM" id="SSF101941">
    <property type="entry name" value="NAC domain"/>
    <property type="match status" value="1"/>
</dbReference>
<dbReference type="GO" id="GO:0005634">
    <property type="term" value="C:nucleus"/>
    <property type="evidence" value="ECO:0007669"/>
    <property type="project" value="UniProtKB-SubCell"/>
</dbReference>
<keyword evidence="5" id="KW-0539">Nucleus</keyword>
<dbReference type="EMBL" id="JAUJYN010000011">
    <property type="protein sequence ID" value="KAK1260336.1"/>
    <property type="molecule type" value="Genomic_DNA"/>
</dbReference>
<protein>
    <submittedName>
        <fullName evidence="8">NAC domain-containing protein 55</fullName>
    </submittedName>
</protein>
<evidence type="ECO:0000256" key="5">
    <source>
        <dbReference type="ARBA" id="ARBA00023242"/>
    </source>
</evidence>
<evidence type="ECO:0000313" key="8">
    <source>
        <dbReference type="EMBL" id="KAK1260336.1"/>
    </source>
</evidence>
<dbReference type="PROSITE" id="PS51005">
    <property type="entry name" value="NAC"/>
    <property type="match status" value="1"/>
</dbReference>
<dbReference type="InterPro" id="IPR003441">
    <property type="entry name" value="NAC-dom"/>
</dbReference>
<dbReference type="GO" id="GO:0006355">
    <property type="term" value="P:regulation of DNA-templated transcription"/>
    <property type="evidence" value="ECO:0007669"/>
    <property type="project" value="InterPro"/>
</dbReference>
<evidence type="ECO:0000256" key="2">
    <source>
        <dbReference type="ARBA" id="ARBA00023015"/>
    </source>
</evidence>